<name>A0ABW1VFC5_9MICO</name>
<gene>
    <name evidence="1" type="ORF">ACFQB0_11915</name>
</gene>
<sequence length="176" mass="19511">MRVLLKLVLDCDPDAAWRAIRSPAVLREVVTPWLDLSSLEPGGFPTQWSEGEHRVRALAFRSLPVGDEVIDLSFPTALSPGVRMMRDGGGGRSGIMAGLRDWDHRMAVSPDPGGSGGTLYRDRLIVRAGVLTPAIWYSIWAFWQWRGHRLRQLAPSWSFEPELSDRPQTAVASAHG</sequence>
<evidence type="ECO:0000313" key="2">
    <source>
        <dbReference type="Proteomes" id="UP001596306"/>
    </source>
</evidence>
<accession>A0ABW1VFC5</accession>
<evidence type="ECO:0000313" key="1">
    <source>
        <dbReference type="EMBL" id="MFC6356811.1"/>
    </source>
</evidence>
<protein>
    <recommendedName>
        <fullName evidence="3">SRPBCC family protein</fullName>
    </recommendedName>
</protein>
<keyword evidence="2" id="KW-1185">Reference proteome</keyword>
<dbReference type="RefSeq" id="WP_386731833.1">
    <property type="nucleotide sequence ID" value="NZ_JBHSTP010000003.1"/>
</dbReference>
<comment type="caution">
    <text evidence="1">The sequence shown here is derived from an EMBL/GenBank/DDBJ whole genome shotgun (WGS) entry which is preliminary data.</text>
</comment>
<proteinExistence type="predicted"/>
<evidence type="ECO:0008006" key="3">
    <source>
        <dbReference type="Google" id="ProtNLM"/>
    </source>
</evidence>
<reference evidence="2" key="1">
    <citation type="journal article" date="2019" name="Int. J. Syst. Evol. Microbiol.">
        <title>The Global Catalogue of Microorganisms (GCM) 10K type strain sequencing project: providing services to taxonomists for standard genome sequencing and annotation.</title>
        <authorList>
            <consortium name="The Broad Institute Genomics Platform"/>
            <consortium name="The Broad Institute Genome Sequencing Center for Infectious Disease"/>
            <person name="Wu L."/>
            <person name="Ma J."/>
        </authorList>
    </citation>
    <scope>NUCLEOTIDE SEQUENCE [LARGE SCALE GENOMIC DNA]</scope>
    <source>
        <strain evidence="2">CCUG 43304</strain>
    </source>
</reference>
<dbReference type="Proteomes" id="UP001596306">
    <property type="component" value="Unassembled WGS sequence"/>
</dbReference>
<organism evidence="1 2">
    <name type="scientific">Luethyella okanaganae</name>
    <dbReference type="NCBI Taxonomy" id="69372"/>
    <lineage>
        <taxon>Bacteria</taxon>
        <taxon>Bacillati</taxon>
        <taxon>Actinomycetota</taxon>
        <taxon>Actinomycetes</taxon>
        <taxon>Micrococcales</taxon>
        <taxon>Microbacteriaceae</taxon>
        <taxon>Luethyella</taxon>
    </lineage>
</organism>
<dbReference type="EMBL" id="JBHSTP010000003">
    <property type="protein sequence ID" value="MFC6356811.1"/>
    <property type="molecule type" value="Genomic_DNA"/>
</dbReference>